<dbReference type="EMBL" id="CALOZG010000020">
    <property type="protein sequence ID" value="CAH4031925.1"/>
    <property type="molecule type" value="Genomic_DNA"/>
</dbReference>
<proteinExistence type="predicted"/>
<evidence type="ECO:0000313" key="1">
    <source>
        <dbReference type="EMBL" id="CAH4031925.1"/>
    </source>
</evidence>
<keyword evidence="2" id="KW-1185">Reference proteome</keyword>
<sequence length="126" mass="13737">MEFPRNHLFRLAAISWAIGGGGARPAISAACAQAEDARLATARMDVARILVPCCLIWRFFYIDLRVVCAIALFFNARVALRCAPDPLRTPKGFLETHQSSVVTHPAILTVDPDRWSPSGGSSDART</sequence>
<name>A0A9P0TJP5_PIEBR</name>
<dbReference type="AlphaFoldDB" id="A0A9P0TJP5"/>
<reference evidence="1" key="1">
    <citation type="submission" date="2022-05" db="EMBL/GenBank/DDBJ databases">
        <authorList>
            <person name="Okamura Y."/>
        </authorList>
    </citation>
    <scope>NUCLEOTIDE SEQUENCE</scope>
</reference>
<dbReference type="Proteomes" id="UP001152562">
    <property type="component" value="Unassembled WGS sequence"/>
</dbReference>
<comment type="caution">
    <text evidence="1">The sequence shown here is derived from an EMBL/GenBank/DDBJ whole genome shotgun (WGS) entry which is preliminary data.</text>
</comment>
<organism evidence="1 2">
    <name type="scientific">Pieris brassicae</name>
    <name type="common">White butterfly</name>
    <name type="synonym">Large white butterfly</name>
    <dbReference type="NCBI Taxonomy" id="7116"/>
    <lineage>
        <taxon>Eukaryota</taxon>
        <taxon>Metazoa</taxon>
        <taxon>Ecdysozoa</taxon>
        <taxon>Arthropoda</taxon>
        <taxon>Hexapoda</taxon>
        <taxon>Insecta</taxon>
        <taxon>Pterygota</taxon>
        <taxon>Neoptera</taxon>
        <taxon>Endopterygota</taxon>
        <taxon>Lepidoptera</taxon>
        <taxon>Glossata</taxon>
        <taxon>Ditrysia</taxon>
        <taxon>Papilionoidea</taxon>
        <taxon>Pieridae</taxon>
        <taxon>Pierinae</taxon>
        <taxon>Pieris</taxon>
    </lineage>
</organism>
<evidence type="ECO:0000313" key="2">
    <source>
        <dbReference type="Proteomes" id="UP001152562"/>
    </source>
</evidence>
<protein>
    <submittedName>
        <fullName evidence="1">Uncharacterized protein</fullName>
    </submittedName>
</protein>
<accession>A0A9P0TJP5</accession>
<gene>
    <name evidence="1" type="ORF">PIBRA_LOCUS8377</name>
</gene>